<proteinExistence type="predicted"/>
<dbReference type="EMBL" id="JAHMHR010000082">
    <property type="protein sequence ID" value="KAK1657916.1"/>
    <property type="molecule type" value="Genomic_DNA"/>
</dbReference>
<name>A0AAJ0EMW1_9PEZI</name>
<reference evidence="1" key="1">
    <citation type="submission" date="2021-06" db="EMBL/GenBank/DDBJ databases">
        <title>Comparative genomics, transcriptomics and evolutionary studies reveal genomic signatures of adaptation to plant cell wall in hemibiotrophic fungi.</title>
        <authorList>
            <consortium name="DOE Joint Genome Institute"/>
            <person name="Baroncelli R."/>
            <person name="Diaz J.F."/>
            <person name="Benocci T."/>
            <person name="Peng M."/>
            <person name="Battaglia E."/>
            <person name="Haridas S."/>
            <person name="Andreopoulos W."/>
            <person name="Labutti K."/>
            <person name="Pangilinan J."/>
            <person name="Floch G.L."/>
            <person name="Makela M.R."/>
            <person name="Henrissat B."/>
            <person name="Grigoriev I.V."/>
            <person name="Crouch J.A."/>
            <person name="De Vries R.P."/>
            <person name="Sukno S.A."/>
            <person name="Thon M.R."/>
        </authorList>
    </citation>
    <scope>NUCLEOTIDE SEQUENCE</scope>
    <source>
        <strain evidence="1">CBS 193.32</strain>
    </source>
</reference>
<dbReference type="GeneID" id="85460908"/>
<dbReference type="AlphaFoldDB" id="A0AAJ0EMW1"/>
<organism evidence="1 2">
    <name type="scientific">Colletotrichum godetiae</name>
    <dbReference type="NCBI Taxonomy" id="1209918"/>
    <lineage>
        <taxon>Eukaryota</taxon>
        <taxon>Fungi</taxon>
        <taxon>Dikarya</taxon>
        <taxon>Ascomycota</taxon>
        <taxon>Pezizomycotina</taxon>
        <taxon>Sordariomycetes</taxon>
        <taxon>Hypocreomycetidae</taxon>
        <taxon>Glomerellales</taxon>
        <taxon>Glomerellaceae</taxon>
        <taxon>Colletotrichum</taxon>
        <taxon>Colletotrichum acutatum species complex</taxon>
    </lineage>
</organism>
<evidence type="ECO:0000313" key="1">
    <source>
        <dbReference type="EMBL" id="KAK1657916.1"/>
    </source>
</evidence>
<gene>
    <name evidence="1" type="ORF">BDP55DRAFT_684125</name>
</gene>
<dbReference type="Proteomes" id="UP001224890">
    <property type="component" value="Unassembled WGS sequence"/>
</dbReference>
<keyword evidence="2" id="KW-1185">Reference proteome</keyword>
<dbReference type="RefSeq" id="XP_060422680.1">
    <property type="nucleotide sequence ID" value="XM_060576382.1"/>
</dbReference>
<accession>A0AAJ0EMW1</accession>
<evidence type="ECO:0000313" key="2">
    <source>
        <dbReference type="Proteomes" id="UP001224890"/>
    </source>
</evidence>
<comment type="caution">
    <text evidence="1">The sequence shown here is derived from an EMBL/GenBank/DDBJ whole genome shotgun (WGS) entry which is preliminary data.</text>
</comment>
<sequence>MERLFKVVVLFSLLAAFGLVLISYDENGQGKAKEMGAWGHEKKWRILFPFSMRTCIFLSPSISGVGFSHAASYQCQ</sequence>
<protein>
    <submittedName>
        <fullName evidence="1">Uncharacterized protein</fullName>
    </submittedName>
</protein>